<feature type="transmembrane region" description="Helical" evidence="6">
    <location>
        <begin position="155"/>
        <end position="186"/>
    </location>
</feature>
<comment type="caution">
    <text evidence="7">The sequence shown here is derived from an EMBL/GenBank/DDBJ whole genome shotgun (WGS) entry which is preliminary data.</text>
</comment>
<evidence type="ECO:0000256" key="4">
    <source>
        <dbReference type="ARBA" id="ARBA00022989"/>
    </source>
</evidence>
<keyword evidence="4 6" id="KW-1133">Transmembrane helix</keyword>
<feature type="transmembrane region" description="Helical" evidence="6">
    <location>
        <begin position="37"/>
        <end position="62"/>
    </location>
</feature>
<evidence type="ECO:0000256" key="3">
    <source>
        <dbReference type="ARBA" id="ARBA00022692"/>
    </source>
</evidence>
<organism evidence="7 8">
    <name type="scientific">Nocardioides kribbensis</name>
    <dbReference type="NCBI Taxonomy" id="305517"/>
    <lineage>
        <taxon>Bacteria</taxon>
        <taxon>Bacillati</taxon>
        <taxon>Actinomycetota</taxon>
        <taxon>Actinomycetes</taxon>
        <taxon>Propionibacteriales</taxon>
        <taxon>Nocardioidaceae</taxon>
        <taxon>Nocardioides</taxon>
    </lineage>
</organism>
<dbReference type="InterPro" id="IPR002781">
    <property type="entry name" value="TM_pro_TauE-like"/>
</dbReference>
<gene>
    <name evidence="7" type="ORF">V6R90_08090</name>
</gene>
<keyword evidence="5 6" id="KW-0472">Membrane</keyword>
<evidence type="ECO:0000256" key="2">
    <source>
        <dbReference type="ARBA" id="ARBA00009142"/>
    </source>
</evidence>
<keyword evidence="3 6" id="KW-0812">Transmembrane</keyword>
<evidence type="ECO:0000256" key="1">
    <source>
        <dbReference type="ARBA" id="ARBA00004141"/>
    </source>
</evidence>
<dbReference type="InterPro" id="IPR051598">
    <property type="entry name" value="TSUP/Inactive_protease-like"/>
</dbReference>
<dbReference type="RefSeq" id="WP_349804349.1">
    <property type="nucleotide sequence ID" value="NZ_JBEGDP010000006.1"/>
</dbReference>
<feature type="transmembrane region" description="Helical" evidence="6">
    <location>
        <begin position="83"/>
        <end position="103"/>
    </location>
</feature>
<feature type="transmembrane region" description="Helical" evidence="6">
    <location>
        <begin position="206"/>
        <end position="230"/>
    </location>
</feature>
<feature type="transmembrane region" description="Helical" evidence="6">
    <location>
        <begin position="283"/>
        <end position="303"/>
    </location>
</feature>
<dbReference type="PANTHER" id="PTHR43701">
    <property type="entry name" value="MEMBRANE TRANSPORTER PROTEIN MJ0441-RELATED"/>
    <property type="match status" value="1"/>
</dbReference>
<reference evidence="7 8" key="1">
    <citation type="submission" date="2024-02" db="EMBL/GenBank/DDBJ databases">
        <title>Full genome sequence of Nocardioides kribbensis.</title>
        <authorList>
            <person name="Poletto B.L."/>
            <person name="Silva G."/>
            <person name="Galante D."/>
            <person name="Campos K.R."/>
            <person name="Santos M.B.N."/>
            <person name="Sacchi C.T."/>
        </authorList>
    </citation>
    <scope>NUCLEOTIDE SEQUENCE [LARGE SCALE GENOMIC DNA]</scope>
    <source>
        <strain evidence="7 8">O4R</strain>
    </source>
</reference>
<dbReference type="EMBL" id="JBEGDP010000006">
    <property type="protein sequence ID" value="MEQ7847238.1"/>
    <property type="molecule type" value="Genomic_DNA"/>
</dbReference>
<sequence length="352" mass="35902">MTEILTLTALSILAAGFLVGIVVGLTGMGGGALMTPALIFLGVGGGEAATIVTADLTAAAVYKTGGAAVHAKEGSPNFRMAGWLILGSVPMAFAGPYLVHFFTTDEEQLDRVLKLSIGFALLLAAFTYALRLYVNLRRVRAGGPTGDPDPKVRPIPTLLVGALGGILVGITSVGSGSVIMIALLMLYPGLSAVKLVGTDLVQAVPLVLAAAISNIAINGLDWGIAIPLIIGSVPGTILGSKIAPKVPQSFIRRGIVVVLTMSGVALLDKAGWAPLGREETHPVLIGVIGLVMAVLVPVVWGFLRKGQGLPMFGAPTVSELDSWSYGGSRTARAAARAGVGEGSGPTDDRPVG</sequence>
<keyword evidence="6" id="KW-1003">Cell membrane</keyword>
<proteinExistence type="inferred from homology"/>
<dbReference type="Proteomes" id="UP001482520">
    <property type="component" value="Unassembled WGS sequence"/>
</dbReference>
<feature type="transmembrane region" description="Helical" evidence="6">
    <location>
        <begin position="7"/>
        <end position="25"/>
    </location>
</feature>
<evidence type="ECO:0000313" key="7">
    <source>
        <dbReference type="EMBL" id="MEQ7847238.1"/>
    </source>
</evidence>
<dbReference type="PANTHER" id="PTHR43701:SF2">
    <property type="entry name" value="MEMBRANE TRANSPORTER PROTEIN YJNA-RELATED"/>
    <property type="match status" value="1"/>
</dbReference>
<protein>
    <recommendedName>
        <fullName evidence="6">Probable membrane transporter protein</fullName>
    </recommendedName>
</protein>
<accession>A0ABV1NXJ8</accession>
<evidence type="ECO:0000256" key="6">
    <source>
        <dbReference type="RuleBase" id="RU363041"/>
    </source>
</evidence>
<comment type="subcellular location">
    <subcellularLocation>
        <location evidence="6">Cell membrane</location>
        <topology evidence="6">Multi-pass membrane protein</topology>
    </subcellularLocation>
    <subcellularLocation>
        <location evidence="1">Membrane</location>
        <topology evidence="1">Multi-pass membrane protein</topology>
    </subcellularLocation>
</comment>
<evidence type="ECO:0000256" key="5">
    <source>
        <dbReference type="ARBA" id="ARBA00023136"/>
    </source>
</evidence>
<name>A0ABV1NXJ8_9ACTN</name>
<dbReference type="Pfam" id="PF01925">
    <property type="entry name" value="TauE"/>
    <property type="match status" value="1"/>
</dbReference>
<feature type="transmembrane region" description="Helical" evidence="6">
    <location>
        <begin position="115"/>
        <end position="134"/>
    </location>
</feature>
<comment type="similarity">
    <text evidence="2 6">Belongs to the 4-toluene sulfonate uptake permease (TSUP) (TC 2.A.102) family.</text>
</comment>
<evidence type="ECO:0000313" key="8">
    <source>
        <dbReference type="Proteomes" id="UP001482520"/>
    </source>
</evidence>
<keyword evidence="8" id="KW-1185">Reference proteome</keyword>
<feature type="transmembrane region" description="Helical" evidence="6">
    <location>
        <begin position="250"/>
        <end position="267"/>
    </location>
</feature>